<evidence type="ECO:0000256" key="1">
    <source>
        <dbReference type="SAM" id="MobiDB-lite"/>
    </source>
</evidence>
<dbReference type="EMBL" id="JAEKMH010000005">
    <property type="protein sequence ID" value="MBJ3786803.1"/>
    <property type="molecule type" value="Genomic_DNA"/>
</dbReference>
<evidence type="ECO:0000313" key="3">
    <source>
        <dbReference type="Proteomes" id="UP000602124"/>
    </source>
</evidence>
<sequence>MVKINDTGPVEDDRSERSSETAALVYRDKDGRPHIVPEQEQAAHDAQRSEERKPDLPLNVPSAPD</sequence>
<comment type="caution">
    <text evidence="2">The sequence shown here is derived from an EMBL/GenBank/DDBJ whole genome shotgun (WGS) entry which is preliminary data.</text>
</comment>
<dbReference type="AlphaFoldDB" id="A0A934IU59"/>
<dbReference type="Proteomes" id="UP000602124">
    <property type="component" value="Unassembled WGS sequence"/>
</dbReference>
<feature type="region of interest" description="Disordered" evidence="1">
    <location>
        <begin position="1"/>
        <end position="65"/>
    </location>
</feature>
<gene>
    <name evidence="2" type="ORF">JEQ47_18915</name>
</gene>
<evidence type="ECO:0000313" key="2">
    <source>
        <dbReference type="EMBL" id="MBJ3786803.1"/>
    </source>
</evidence>
<feature type="compositionally biased region" description="Basic and acidic residues" evidence="1">
    <location>
        <begin position="26"/>
        <end position="55"/>
    </location>
</feature>
<accession>A0A934IU59</accession>
<keyword evidence="3" id="KW-1185">Reference proteome</keyword>
<name>A0A934IU59_9HYPH</name>
<proteinExistence type="predicted"/>
<organism evidence="2 3">
    <name type="scientific">Devosia sediminis</name>
    <dbReference type="NCBI Taxonomy" id="2798801"/>
    <lineage>
        <taxon>Bacteria</taxon>
        <taxon>Pseudomonadati</taxon>
        <taxon>Pseudomonadota</taxon>
        <taxon>Alphaproteobacteria</taxon>
        <taxon>Hyphomicrobiales</taxon>
        <taxon>Devosiaceae</taxon>
        <taxon>Devosia</taxon>
    </lineage>
</organism>
<protein>
    <submittedName>
        <fullName evidence="2">Uncharacterized protein</fullName>
    </submittedName>
</protein>
<dbReference type="RefSeq" id="WP_198878000.1">
    <property type="nucleotide sequence ID" value="NZ_JAEKMH010000005.1"/>
</dbReference>
<reference evidence="2" key="1">
    <citation type="submission" date="2020-12" db="EMBL/GenBank/DDBJ databases">
        <title>Devosia sp. MSA67 isolated from Mo River.</title>
        <authorList>
            <person name="Ma F."/>
            <person name="Zi Z."/>
        </authorList>
    </citation>
    <scope>NUCLEOTIDE SEQUENCE</scope>
    <source>
        <strain evidence="2">MSA67</strain>
    </source>
</reference>